<comment type="caution">
    <text evidence="2">The sequence shown here is derived from an EMBL/GenBank/DDBJ whole genome shotgun (WGS) entry which is preliminary data.</text>
</comment>
<dbReference type="RefSeq" id="WP_138644928.1">
    <property type="nucleotide sequence ID" value="NZ_VCKW01000041.1"/>
</dbReference>
<dbReference type="Gene3D" id="3.90.1530.30">
    <property type="match status" value="1"/>
</dbReference>
<evidence type="ECO:0000313" key="2">
    <source>
        <dbReference type="EMBL" id="TMR03377.1"/>
    </source>
</evidence>
<dbReference type="AlphaFoldDB" id="A0A5C4JFJ6"/>
<feature type="domain" description="ParB-like N-terminal" evidence="1">
    <location>
        <begin position="15"/>
        <end position="49"/>
    </location>
</feature>
<protein>
    <recommendedName>
        <fullName evidence="1">ParB-like N-terminal domain-containing protein</fullName>
    </recommendedName>
</protein>
<accession>A0A5C4JFJ6</accession>
<reference evidence="2 3" key="1">
    <citation type="submission" date="2019-05" db="EMBL/GenBank/DDBJ databases">
        <title>Draft genome sequence of Actinomadura sp. 14C53.</title>
        <authorList>
            <person name="Saricaoglu S."/>
            <person name="Isik K."/>
        </authorList>
    </citation>
    <scope>NUCLEOTIDE SEQUENCE [LARGE SCALE GENOMIC DNA]</scope>
    <source>
        <strain evidence="2 3">14C53</strain>
    </source>
</reference>
<dbReference type="Pfam" id="PF02195">
    <property type="entry name" value="ParB_N"/>
    <property type="match status" value="1"/>
</dbReference>
<dbReference type="InterPro" id="IPR036086">
    <property type="entry name" value="ParB/Sulfiredoxin_sf"/>
</dbReference>
<dbReference type="InterPro" id="IPR003115">
    <property type="entry name" value="ParB_N"/>
</dbReference>
<dbReference type="SUPFAM" id="SSF110849">
    <property type="entry name" value="ParB/Sulfiredoxin"/>
    <property type="match status" value="1"/>
</dbReference>
<dbReference type="Proteomes" id="UP000309174">
    <property type="component" value="Unassembled WGS sequence"/>
</dbReference>
<dbReference type="EMBL" id="VCKW01000041">
    <property type="protein sequence ID" value="TMR03377.1"/>
    <property type="molecule type" value="Genomic_DNA"/>
</dbReference>
<organism evidence="2 3">
    <name type="scientific">Actinomadura soli</name>
    <dbReference type="NCBI Taxonomy" id="2508997"/>
    <lineage>
        <taxon>Bacteria</taxon>
        <taxon>Bacillati</taxon>
        <taxon>Actinomycetota</taxon>
        <taxon>Actinomycetes</taxon>
        <taxon>Streptosporangiales</taxon>
        <taxon>Thermomonosporaceae</taxon>
        <taxon>Actinomadura</taxon>
    </lineage>
</organism>
<keyword evidence="3" id="KW-1185">Reference proteome</keyword>
<name>A0A5C4JFJ6_9ACTN</name>
<proteinExistence type="predicted"/>
<gene>
    <name evidence="2" type="ORF">ETD83_10740</name>
</gene>
<evidence type="ECO:0000259" key="1">
    <source>
        <dbReference type="Pfam" id="PF02195"/>
    </source>
</evidence>
<sequence length="54" mass="5883">MRLCAAGTSLAVRPPPRSQGVFELLAGHRRYVAARQAGCDRVPVTVRYGADTFH</sequence>
<evidence type="ECO:0000313" key="3">
    <source>
        <dbReference type="Proteomes" id="UP000309174"/>
    </source>
</evidence>
<dbReference type="OrthoDB" id="3176965at2"/>